<dbReference type="GO" id="GO:0003677">
    <property type="term" value="F:DNA binding"/>
    <property type="evidence" value="ECO:0007669"/>
    <property type="project" value="UniProtKB-KW"/>
</dbReference>
<keyword evidence="7" id="KW-1185">Reference proteome</keyword>
<dbReference type="AlphaFoldDB" id="A0A6J1HGH3"/>
<proteinExistence type="predicted"/>
<protein>
    <submittedName>
        <fullName evidence="8">NAC domain-containing protein 30-like</fullName>
    </submittedName>
</protein>
<dbReference type="GO" id="GO:0006355">
    <property type="term" value="P:regulation of DNA-templated transcription"/>
    <property type="evidence" value="ECO:0007669"/>
    <property type="project" value="InterPro"/>
</dbReference>
<evidence type="ECO:0000256" key="1">
    <source>
        <dbReference type="ARBA" id="ARBA00023015"/>
    </source>
</evidence>
<evidence type="ECO:0000313" key="7">
    <source>
        <dbReference type="Proteomes" id="UP000504609"/>
    </source>
</evidence>
<gene>
    <name evidence="8" type="primary">LOC111462742</name>
</gene>
<dbReference type="Gene3D" id="2.170.150.80">
    <property type="entry name" value="NAC domain"/>
    <property type="match status" value="1"/>
</dbReference>
<evidence type="ECO:0000313" key="8">
    <source>
        <dbReference type="RefSeq" id="XP_022962229.1"/>
    </source>
</evidence>
<dbReference type="InterPro" id="IPR003441">
    <property type="entry name" value="NAC-dom"/>
</dbReference>
<evidence type="ECO:0000256" key="5">
    <source>
        <dbReference type="SAM" id="MobiDB-lite"/>
    </source>
</evidence>
<keyword evidence="4" id="KW-0539">Nucleus</keyword>
<keyword evidence="1" id="KW-0805">Transcription regulation</keyword>
<dbReference type="InterPro" id="IPR036093">
    <property type="entry name" value="NAC_dom_sf"/>
</dbReference>
<name>A0A6J1HGH3_CUCMO</name>
<dbReference type="Proteomes" id="UP000504609">
    <property type="component" value="Unplaced"/>
</dbReference>
<evidence type="ECO:0000259" key="6">
    <source>
        <dbReference type="PROSITE" id="PS51005"/>
    </source>
</evidence>
<organism evidence="7 8">
    <name type="scientific">Cucurbita moschata</name>
    <name type="common">Winter crookneck squash</name>
    <name type="synonym">Cucurbita pepo var. moschata</name>
    <dbReference type="NCBI Taxonomy" id="3662"/>
    <lineage>
        <taxon>Eukaryota</taxon>
        <taxon>Viridiplantae</taxon>
        <taxon>Streptophyta</taxon>
        <taxon>Embryophyta</taxon>
        <taxon>Tracheophyta</taxon>
        <taxon>Spermatophyta</taxon>
        <taxon>Magnoliopsida</taxon>
        <taxon>eudicotyledons</taxon>
        <taxon>Gunneridae</taxon>
        <taxon>Pentapetalae</taxon>
        <taxon>rosids</taxon>
        <taxon>fabids</taxon>
        <taxon>Cucurbitales</taxon>
        <taxon>Cucurbitaceae</taxon>
        <taxon>Cucurbiteae</taxon>
        <taxon>Cucurbita</taxon>
    </lineage>
</organism>
<feature type="compositionally biased region" description="Polar residues" evidence="5">
    <location>
        <begin position="351"/>
        <end position="362"/>
    </location>
</feature>
<evidence type="ECO:0000256" key="2">
    <source>
        <dbReference type="ARBA" id="ARBA00023125"/>
    </source>
</evidence>
<feature type="compositionally biased region" description="Polar residues" evidence="5">
    <location>
        <begin position="373"/>
        <end position="386"/>
    </location>
</feature>
<dbReference type="GeneID" id="111462742"/>
<evidence type="ECO:0000256" key="4">
    <source>
        <dbReference type="ARBA" id="ARBA00023242"/>
    </source>
</evidence>
<feature type="domain" description="NAC" evidence="6">
    <location>
        <begin position="43"/>
        <end position="174"/>
    </location>
</feature>
<dbReference type="SUPFAM" id="SSF101941">
    <property type="entry name" value="NAC domain"/>
    <property type="match status" value="1"/>
</dbReference>
<keyword evidence="2" id="KW-0238">DNA-binding</keyword>
<keyword evidence="3" id="KW-0804">Transcription</keyword>
<dbReference type="RefSeq" id="XP_022962229.1">
    <property type="nucleotide sequence ID" value="XM_023106461.1"/>
</dbReference>
<sequence length="413" mass="46138">MTNEETSANRLSSSLIDDLPALDKSRQEFCLLLVTMTPSTVTSSTILDLFSTDNETFLALWRIRSGGSFPANVHDINPYQCKPENLPDGVWYYVEGNVDAGSSFGRWKLKDGDCKLYSSSSFTGGRASYEYYEGQAPYESKTAWVMQKYWMNQMDLRATFEQKETSSLCKVFLGDEQFQNNEMIQKTEFSSILNSEPILNHQLVVTDGSTSNNMASGSTSKSKMNEDDKMVELADAGKRLDNHLEDIHPEMDYCLGDDYLELLDLDNPTSSSSSSENSSCLSMSSNEDFDTMDVLCDVEREINHDRGRRDAACIHSSAPFKLKKEVVHQVASDSLVTIIRSHTAAKETPKTDSSANMKLPSQSKKEGYRMKGASSSCHNKVVSNGEETGVDGGKKRVGRREKSPKKYFCFFAL</sequence>
<evidence type="ECO:0000256" key="3">
    <source>
        <dbReference type="ARBA" id="ARBA00023163"/>
    </source>
</evidence>
<dbReference type="KEGG" id="cmos:111462742"/>
<dbReference type="PROSITE" id="PS51005">
    <property type="entry name" value="NAC"/>
    <property type="match status" value="1"/>
</dbReference>
<feature type="region of interest" description="Disordered" evidence="5">
    <location>
        <begin position="345"/>
        <end position="402"/>
    </location>
</feature>
<accession>A0A6J1HGH3</accession>
<reference evidence="8" key="1">
    <citation type="submission" date="2025-08" db="UniProtKB">
        <authorList>
            <consortium name="RefSeq"/>
        </authorList>
    </citation>
    <scope>IDENTIFICATION</scope>
    <source>
        <tissue evidence="8">Young leaves</tissue>
    </source>
</reference>